<keyword evidence="3" id="KW-1185">Reference proteome</keyword>
<feature type="domain" description="F-box" evidence="1">
    <location>
        <begin position="9"/>
        <end position="36"/>
    </location>
</feature>
<accession>A0A9N9DF27</accession>
<protein>
    <submittedName>
        <fullName evidence="2">5136_t:CDS:1</fullName>
    </submittedName>
</protein>
<dbReference type="InterPro" id="IPR036047">
    <property type="entry name" value="F-box-like_dom_sf"/>
</dbReference>
<name>A0A9N9DF27_9GLOM</name>
<gene>
    <name evidence="2" type="ORF">DEBURN_LOCUS11032</name>
</gene>
<dbReference type="EMBL" id="CAJVPK010004546">
    <property type="protein sequence ID" value="CAG8637528.1"/>
    <property type="molecule type" value="Genomic_DNA"/>
</dbReference>
<comment type="caution">
    <text evidence="2">The sequence shown here is derived from an EMBL/GenBank/DDBJ whole genome shotgun (WGS) entry which is preliminary data.</text>
</comment>
<organism evidence="2 3">
    <name type="scientific">Diversispora eburnea</name>
    <dbReference type="NCBI Taxonomy" id="1213867"/>
    <lineage>
        <taxon>Eukaryota</taxon>
        <taxon>Fungi</taxon>
        <taxon>Fungi incertae sedis</taxon>
        <taxon>Mucoromycota</taxon>
        <taxon>Glomeromycotina</taxon>
        <taxon>Glomeromycetes</taxon>
        <taxon>Diversisporales</taxon>
        <taxon>Diversisporaceae</taxon>
        <taxon>Diversispora</taxon>
    </lineage>
</organism>
<dbReference type="Proteomes" id="UP000789706">
    <property type="component" value="Unassembled WGS sequence"/>
</dbReference>
<evidence type="ECO:0000313" key="2">
    <source>
        <dbReference type="EMBL" id="CAG8637528.1"/>
    </source>
</evidence>
<dbReference type="InterPro" id="IPR001810">
    <property type="entry name" value="F-box_dom"/>
</dbReference>
<dbReference type="SUPFAM" id="SSF81383">
    <property type="entry name" value="F-box domain"/>
    <property type="match status" value="1"/>
</dbReference>
<dbReference type="Pfam" id="PF00646">
    <property type="entry name" value="F-box"/>
    <property type="match status" value="1"/>
</dbReference>
<evidence type="ECO:0000313" key="3">
    <source>
        <dbReference type="Proteomes" id="UP000789706"/>
    </source>
</evidence>
<sequence length="86" mass="9753">MANKISTGLLIMILNNVRPQDLHSSSLVNRNWCKIIYLTLLNLRPEQVIAIFNNNNFGRKGFDANKPLCKIVESVPGSLETIEIRM</sequence>
<reference evidence="2" key="1">
    <citation type="submission" date="2021-06" db="EMBL/GenBank/DDBJ databases">
        <authorList>
            <person name="Kallberg Y."/>
            <person name="Tangrot J."/>
            <person name="Rosling A."/>
        </authorList>
    </citation>
    <scope>NUCLEOTIDE SEQUENCE</scope>
    <source>
        <strain evidence="2">AZ414A</strain>
    </source>
</reference>
<evidence type="ECO:0000259" key="1">
    <source>
        <dbReference type="Pfam" id="PF00646"/>
    </source>
</evidence>
<proteinExistence type="predicted"/>
<dbReference type="CDD" id="cd09917">
    <property type="entry name" value="F-box_SF"/>
    <property type="match status" value="1"/>
</dbReference>
<dbReference type="AlphaFoldDB" id="A0A9N9DF27"/>